<dbReference type="InterPro" id="IPR036188">
    <property type="entry name" value="FAD/NAD-bd_sf"/>
</dbReference>
<dbReference type="AlphaFoldDB" id="A0A5B9EDQ4"/>
<sequence length="334" mass="36485">MAEVQITGNGIAALSIAQLLSQSGIAASMQSGRSKHQRSVLLSSQTIQLLSTIHRTDRFARLGWPIQRRSVLWGDAEEPVTVEHHGISIPEILLADELRSHLPDTLTSESDRASSGWVIETQLRDSEAVIRYGKRGAIFHRAKLRTSADAHCCFAESTAAGWLFLLPTSFTEAVVICCGYHPDEVLRESRLVALQVEDASASLEPVSIAPAMASELCASQLIRAGSAALQFDPLCGEGVGHAAREAYLATAVVRAVGRGEPVQELLTHYSARLQQAFLRHLLVCRSFYAVHHDSAFWRSELTYLEAGIAALQTETIHIPVGFRFEDLDLKPVIA</sequence>
<evidence type="ECO:0000313" key="2">
    <source>
        <dbReference type="Proteomes" id="UP000321820"/>
    </source>
</evidence>
<dbReference type="Gene3D" id="3.50.50.60">
    <property type="entry name" value="FAD/NAD(P)-binding domain"/>
    <property type="match status" value="1"/>
</dbReference>
<dbReference type="KEGG" id="talb:FTW19_10640"/>
<accession>A0A5B9EDQ4</accession>
<organism evidence="1 2">
    <name type="scientific">Terriglobus albidus</name>
    <dbReference type="NCBI Taxonomy" id="1592106"/>
    <lineage>
        <taxon>Bacteria</taxon>
        <taxon>Pseudomonadati</taxon>
        <taxon>Acidobacteriota</taxon>
        <taxon>Terriglobia</taxon>
        <taxon>Terriglobales</taxon>
        <taxon>Acidobacteriaceae</taxon>
        <taxon>Terriglobus</taxon>
    </lineage>
</organism>
<proteinExistence type="predicted"/>
<dbReference type="Gene3D" id="3.30.9.100">
    <property type="match status" value="1"/>
</dbReference>
<keyword evidence="2" id="KW-1185">Reference proteome</keyword>
<dbReference type="OrthoDB" id="118092at2"/>
<evidence type="ECO:0008006" key="3">
    <source>
        <dbReference type="Google" id="ProtNLM"/>
    </source>
</evidence>
<evidence type="ECO:0000313" key="1">
    <source>
        <dbReference type="EMBL" id="QEE28417.1"/>
    </source>
</evidence>
<name>A0A5B9EDQ4_9BACT</name>
<dbReference type="RefSeq" id="WP_147647607.1">
    <property type="nucleotide sequence ID" value="NZ_CP042806.1"/>
</dbReference>
<gene>
    <name evidence="1" type="ORF">FTW19_10640</name>
</gene>
<dbReference type="SUPFAM" id="SSF51905">
    <property type="entry name" value="FAD/NAD(P)-binding domain"/>
    <property type="match status" value="1"/>
</dbReference>
<dbReference type="EMBL" id="CP042806">
    <property type="protein sequence ID" value="QEE28417.1"/>
    <property type="molecule type" value="Genomic_DNA"/>
</dbReference>
<dbReference type="Proteomes" id="UP000321820">
    <property type="component" value="Chromosome"/>
</dbReference>
<reference evidence="1 2" key="1">
    <citation type="submission" date="2019-08" db="EMBL/GenBank/DDBJ databases">
        <title>Complete genome sequence of Terriglobus albidus strain ORNL.</title>
        <authorList>
            <person name="Podar M."/>
        </authorList>
    </citation>
    <scope>NUCLEOTIDE SEQUENCE [LARGE SCALE GENOMIC DNA]</scope>
    <source>
        <strain evidence="1 2">ORNL</strain>
    </source>
</reference>
<protein>
    <recommendedName>
        <fullName evidence="3">FAD-binding domain-containing protein</fullName>
    </recommendedName>
</protein>